<comment type="caution">
    <text evidence="1">The sequence shown here is derived from an EMBL/GenBank/DDBJ whole genome shotgun (WGS) entry which is preliminary data.</text>
</comment>
<reference evidence="1 2" key="1">
    <citation type="submission" date="2018-07" db="EMBL/GenBank/DDBJ databases">
        <title>A draft genome of a endophytic bacteria, a new species of Pedobacter.</title>
        <authorList>
            <person name="Zhang Z.D."/>
            <person name="Chen Z.J."/>
        </authorList>
    </citation>
    <scope>NUCLEOTIDE SEQUENCE [LARGE SCALE GENOMIC DNA]</scope>
    <source>
        <strain evidence="1 2">RS10</strain>
    </source>
</reference>
<dbReference type="RefSeq" id="WP_208643584.1">
    <property type="nucleotide sequence ID" value="NZ_QNQU01000016.1"/>
</dbReference>
<protein>
    <submittedName>
        <fullName evidence="1">Uncharacterized protein</fullName>
    </submittedName>
</protein>
<dbReference type="Proteomes" id="UP000252081">
    <property type="component" value="Unassembled WGS sequence"/>
</dbReference>
<proteinExistence type="predicted"/>
<organism evidence="1 2">
    <name type="scientific">Pedobacter miscanthi</name>
    <dbReference type="NCBI Taxonomy" id="2259170"/>
    <lineage>
        <taxon>Bacteria</taxon>
        <taxon>Pseudomonadati</taxon>
        <taxon>Bacteroidota</taxon>
        <taxon>Sphingobacteriia</taxon>
        <taxon>Sphingobacteriales</taxon>
        <taxon>Sphingobacteriaceae</taxon>
        <taxon>Pedobacter</taxon>
    </lineage>
</organism>
<keyword evidence="2" id="KW-1185">Reference proteome</keyword>
<feature type="non-terminal residue" evidence="1">
    <location>
        <position position="1"/>
    </location>
</feature>
<evidence type="ECO:0000313" key="1">
    <source>
        <dbReference type="EMBL" id="RBQ04500.1"/>
    </source>
</evidence>
<name>A0A366KSK0_9SPHI</name>
<sequence>LLIECFTVNTWFTAGKSFAFGKTFLKDECLAPAKPIRFRKPDRFKLLQTSEVYLRSALSNFGSGSQINLIAAENPKVRNEPRL</sequence>
<evidence type="ECO:0000313" key="2">
    <source>
        <dbReference type="Proteomes" id="UP000252081"/>
    </source>
</evidence>
<dbReference type="EMBL" id="QNQU01000016">
    <property type="protein sequence ID" value="RBQ04500.1"/>
    <property type="molecule type" value="Genomic_DNA"/>
</dbReference>
<gene>
    <name evidence="1" type="ORF">DRW42_17855</name>
</gene>
<dbReference type="AlphaFoldDB" id="A0A366KSK0"/>
<accession>A0A366KSK0</accession>